<name>A0A2K1IXA5_PHYPA</name>
<reference evidence="2 4" key="1">
    <citation type="journal article" date="2008" name="Science">
        <title>The Physcomitrella genome reveals evolutionary insights into the conquest of land by plants.</title>
        <authorList>
            <person name="Rensing S."/>
            <person name="Lang D."/>
            <person name="Zimmer A."/>
            <person name="Terry A."/>
            <person name="Salamov A."/>
            <person name="Shapiro H."/>
            <person name="Nishiyama T."/>
            <person name="Perroud P.-F."/>
            <person name="Lindquist E."/>
            <person name="Kamisugi Y."/>
            <person name="Tanahashi T."/>
            <person name="Sakakibara K."/>
            <person name="Fujita T."/>
            <person name="Oishi K."/>
            <person name="Shin-I T."/>
            <person name="Kuroki Y."/>
            <person name="Toyoda A."/>
            <person name="Suzuki Y."/>
            <person name="Hashimoto A."/>
            <person name="Yamaguchi K."/>
            <person name="Sugano A."/>
            <person name="Kohara Y."/>
            <person name="Fujiyama A."/>
            <person name="Anterola A."/>
            <person name="Aoki S."/>
            <person name="Ashton N."/>
            <person name="Barbazuk W.B."/>
            <person name="Barker E."/>
            <person name="Bennetzen J."/>
            <person name="Bezanilla M."/>
            <person name="Blankenship R."/>
            <person name="Cho S.H."/>
            <person name="Dutcher S."/>
            <person name="Estelle M."/>
            <person name="Fawcett J.A."/>
            <person name="Gundlach H."/>
            <person name="Hanada K."/>
            <person name="Heyl A."/>
            <person name="Hicks K.A."/>
            <person name="Hugh J."/>
            <person name="Lohr M."/>
            <person name="Mayer K."/>
            <person name="Melkozernov A."/>
            <person name="Murata T."/>
            <person name="Nelson D."/>
            <person name="Pils B."/>
            <person name="Prigge M."/>
            <person name="Reiss B."/>
            <person name="Renner T."/>
            <person name="Rombauts S."/>
            <person name="Rushton P."/>
            <person name="Sanderfoot A."/>
            <person name="Schween G."/>
            <person name="Shiu S.-H."/>
            <person name="Stueber K."/>
            <person name="Theodoulou F.L."/>
            <person name="Tu H."/>
            <person name="Van de Peer Y."/>
            <person name="Verrier P.J."/>
            <person name="Waters E."/>
            <person name="Wood A."/>
            <person name="Yang L."/>
            <person name="Cove D."/>
            <person name="Cuming A."/>
            <person name="Hasebe M."/>
            <person name="Lucas S."/>
            <person name="Mishler D.B."/>
            <person name="Reski R."/>
            <person name="Grigoriev I."/>
            <person name="Quatrano R.S."/>
            <person name="Boore J.L."/>
        </authorList>
    </citation>
    <scope>NUCLEOTIDE SEQUENCE [LARGE SCALE GENOMIC DNA]</scope>
    <source>
        <strain evidence="3 4">cv. Gransden 2004</strain>
    </source>
</reference>
<dbReference type="Proteomes" id="UP000006727">
    <property type="component" value="Chromosome 19"/>
</dbReference>
<dbReference type="PANTHER" id="PTHR13374">
    <property type="entry name" value="DET1 HOMOLOG DE-ETIOLATED-1 HOMOLOG"/>
    <property type="match status" value="1"/>
</dbReference>
<organism evidence="2">
    <name type="scientific">Physcomitrium patens</name>
    <name type="common">Spreading-leaved earth moss</name>
    <name type="synonym">Physcomitrella patens</name>
    <dbReference type="NCBI Taxonomy" id="3218"/>
    <lineage>
        <taxon>Eukaryota</taxon>
        <taxon>Viridiplantae</taxon>
        <taxon>Streptophyta</taxon>
        <taxon>Embryophyta</taxon>
        <taxon>Bryophyta</taxon>
        <taxon>Bryophytina</taxon>
        <taxon>Bryopsida</taxon>
        <taxon>Funariidae</taxon>
        <taxon>Funariales</taxon>
        <taxon>Funariaceae</taxon>
        <taxon>Physcomitrium</taxon>
    </lineage>
</organism>
<dbReference type="EnsemblPlants" id="Pp3c19_5540V3.2">
    <property type="protein sequence ID" value="Pp3c19_5540V3.2"/>
    <property type="gene ID" value="Pp3c19_5540"/>
</dbReference>
<dbReference type="EMBL" id="ABEU02000019">
    <property type="protein sequence ID" value="PNR33913.1"/>
    <property type="molecule type" value="Genomic_DNA"/>
</dbReference>
<gene>
    <name evidence="3" type="primary">LOC112296060</name>
    <name evidence="2" type="ORF">PHYPA_023729</name>
</gene>
<protein>
    <recommendedName>
        <fullName evidence="5">Light-mediated development protein DET1</fullName>
    </recommendedName>
</protein>
<dbReference type="GO" id="GO:0032436">
    <property type="term" value="P:positive regulation of proteasomal ubiquitin-dependent protein catabolic process"/>
    <property type="evidence" value="ECO:0000318"/>
    <property type="project" value="GO_Central"/>
</dbReference>
<dbReference type="GO" id="GO:1990756">
    <property type="term" value="F:ubiquitin-like ligase-substrate adaptor activity"/>
    <property type="evidence" value="ECO:0000318"/>
    <property type="project" value="GO_Central"/>
</dbReference>
<dbReference type="EnsemblPlants" id="Pp3c19_5540V3.1">
    <property type="protein sequence ID" value="Pp3c19_5540V3.1"/>
    <property type="gene ID" value="Pp3c19_5540"/>
</dbReference>
<dbReference type="GO" id="GO:0031461">
    <property type="term" value="C:cullin-RING ubiquitin ligase complex"/>
    <property type="evidence" value="ECO:0000318"/>
    <property type="project" value="GO_Central"/>
</dbReference>
<accession>A0A2K1IXA5</accession>
<reference evidence="2 4" key="2">
    <citation type="journal article" date="2018" name="Plant J.">
        <title>The Physcomitrella patens chromosome-scale assembly reveals moss genome structure and evolution.</title>
        <authorList>
            <person name="Lang D."/>
            <person name="Ullrich K.K."/>
            <person name="Murat F."/>
            <person name="Fuchs J."/>
            <person name="Jenkins J."/>
            <person name="Haas F.B."/>
            <person name="Piednoel M."/>
            <person name="Gundlach H."/>
            <person name="Van Bel M."/>
            <person name="Meyberg R."/>
            <person name="Vives C."/>
            <person name="Morata J."/>
            <person name="Symeonidi A."/>
            <person name="Hiss M."/>
            <person name="Muchero W."/>
            <person name="Kamisugi Y."/>
            <person name="Saleh O."/>
            <person name="Blanc G."/>
            <person name="Decker E.L."/>
            <person name="van Gessel N."/>
            <person name="Grimwood J."/>
            <person name="Hayes R.D."/>
            <person name="Graham S.W."/>
            <person name="Gunter L.E."/>
            <person name="McDaniel S.F."/>
            <person name="Hoernstein S.N.W."/>
            <person name="Larsson A."/>
            <person name="Li F.W."/>
            <person name="Perroud P.F."/>
            <person name="Phillips J."/>
            <person name="Ranjan P."/>
            <person name="Rokshar D.S."/>
            <person name="Rothfels C.J."/>
            <person name="Schneider L."/>
            <person name="Shu S."/>
            <person name="Stevenson D.W."/>
            <person name="Thummler F."/>
            <person name="Tillich M."/>
            <person name="Villarreal Aguilar J.C."/>
            <person name="Widiez T."/>
            <person name="Wong G.K."/>
            <person name="Wymore A."/>
            <person name="Zhang Y."/>
            <person name="Zimmer A.D."/>
            <person name="Quatrano R.S."/>
            <person name="Mayer K.F.X."/>
            <person name="Goodstein D."/>
            <person name="Casacuberta J.M."/>
            <person name="Vandepoele K."/>
            <person name="Reski R."/>
            <person name="Cuming A.C."/>
            <person name="Tuskan G.A."/>
            <person name="Maumus F."/>
            <person name="Salse J."/>
            <person name="Schmutz J."/>
            <person name="Rensing S.A."/>
        </authorList>
    </citation>
    <scope>NUCLEOTIDE SEQUENCE [LARGE SCALE GENOMIC DNA]</scope>
    <source>
        <strain evidence="3 4">cv. Gransden 2004</strain>
    </source>
</reference>
<dbReference type="RefSeq" id="XP_024403943.1">
    <property type="nucleotide sequence ID" value="XM_024548175.2"/>
</dbReference>
<dbReference type="Gramene" id="Pp3c19_5540V3.1">
    <property type="protein sequence ID" value="Pp3c19_5540V3.1"/>
    <property type="gene ID" value="Pp3c19_5540"/>
</dbReference>
<feature type="compositionally biased region" description="Polar residues" evidence="1">
    <location>
        <begin position="586"/>
        <end position="595"/>
    </location>
</feature>
<evidence type="ECO:0008006" key="5">
    <source>
        <dbReference type="Google" id="ProtNLM"/>
    </source>
</evidence>
<dbReference type="PANTHER" id="PTHR13374:SF3">
    <property type="entry name" value="DET1 HOMOLOG"/>
    <property type="match status" value="1"/>
</dbReference>
<dbReference type="GeneID" id="112296060"/>
<dbReference type="PaxDb" id="3218-PP1S303_75V6.1"/>
<evidence type="ECO:0000256" key="1">
    <source>
        <dbReference type="SAM" id="MobiDB-lite"/>
    </source>
</evidence>
<feature type="compositionally biased region" description="Polar residues" evidence="1">
    <location>
        <begin position="484"/>
        <end position="504"/>
    </location>
</feature>
<dbReference type="GO" id="GO:0016567">
    <property type="term" value="P:protein ubiquitination"/>
    <property type="evidence" value="ECO:0000318"/>
    <property type="project" value="GO_Central"/>
</dbReference>
<dbReference type="GO" id="GO:0005634">
    <property type="term" value="C:nucleus"/>
    <property type="evidence" value="ECO:0000318"/>
    <property type="project" value="GO_Central"/>
</dbReference>
<dbReference type="AlphaFoldDB" id="A0A2K1IXA5"/>
<feature type="compositionally biased region" description="Low complexity" evidence="1">
    <location>
        <begin position="600"/>
        <end position="611"/>
    </location>
</feature>
<sequence>MWKQSDNILHRLFSRQISSGRPNTHIHRVRELYENVVPSHTVYEVDCPDQCWRRFTNDGQYLICFSKTYHDLLIYRPLWPTYCSTLDSANDLPSKSKKFESYFSLLHQIPLARDADEVICKDFFLCTENNLYGIFATSTDPDPNAAASNGSVPGVPSIEKITFLVVRFADGVITGRSVFKDDYIHLAHNAGVFLHEDLLAVLSIRFQCIHILQVREGGLFLDVRSIGDFCRDDDELLLNSQAQAEAKFQEEQRQQLKARGRVHETEVLVPVPQSIKTNGLKPLNTLNDRKRPRIRDSRAAHDDFGTSRGHPQFFGEGSVAIQEIDILYDGYFRGLFTVADGPIADAGRIHGNGGMRTHSNGEYNNHALGNPHIRGFRSHLGANPSRHSNSNNHVRTFPASEEAGNHTSLEWRHLVSDRDHSSYDISHGRRFETVAQNGSRENLSGRLLISARDRATYDNPTSRWNGNNLSSSGNLYSSGGSDLASHSYNSTTDRGSSEATTLHELSSHREEPGSSERRYRPVPSLSTSGRSMAAPNNLSRSVFRDDFSLDDPSMGRSRSRLGGEDQVTNSSGTSLGRVGQTGSGNFGTSYATIGQDNARGDGTQTGNAAATGTGGNEVQEGSQILRGLKQRLLSFILQGIVDDEDISPAVKSQRLKRFYFNFQQYVDLVMWKVQFLDRCHLLVKFGSVNGVVLRNSETSHQIAFLAVYNMETTEILSFYQNSSEELLQLVEQYWDHFRMVPQNPQYMRFISSYANNGFAREQLRKQKAACLSGKAGSYAQSIKRTLASLPHNSQSQSPSAYFDQYLFHYDEKLISSTDRHKPCAEHPIKFVSRRRPNLLKFKINPGLELGSNDGHIKRVASYLFHPIYPFAISVQQSFMQTSIVNFHFRR</sequence>
<dbReference type="GO" id="GO:0031625">
    <property type="term" value="F:ubiquitin protein ligase binding"/>
    <property type="evidence" value="ECO:0000318"/>
    <property type="project" value="GO_Central"/>
</dbReference>
<feature type="region of interest" description="Disordered" evidence="1">
    <location>
        <begin position="483"/>
        <end position="617"/>
    </location>
</feature>
<proteinExistence type="predicted"/>
<dbReference type="Pfam" id="PF09737">
    <property type="entry name" value="Det1"/>
    <property type="match status" value="2"/>
</dbReference>
<feature type="compositionally biased region" description="Basic and acidic residues" evidence="1">
    <location>
        <begin position="505"/>
        <end position="519"/>
    </location>
</feature>
<keyword evidence="4" id="KW-1185">Reference proteome</keyword>
<evidence type="ECO:0000313" key="3">
    <source>
        <dbReference type="EnsemblPlants" id="Pp3c19_5540V3.1"/>
    </source>
</evidence>
<evidence type="ECO:0000313" key="4">
    <source>
        <dbReference type="Proteomes" id="UP000006727"/>
    </source>
</evidence>
<evidence type="ECO:0000313" key="2">
    <source>
        <dbReference type="EMBL" id="PNR33913.1"/>
    </source>
</evidence>
<dbReference type="STRING" id="3218.A0A2K1IXA5"/>
<feature type="compositionally biased region" description="Polar residues" evidence="1">
    <location>
        <begin position="524"/>
        <end position="540"/>
    </location>
</feature>
<dbReference type="InterPro" id="IPR019138">
    <property type="entry name" value="De-etiolated_protein_1_Det1"/>
</dbReference>
<reference evidence="3" key="3">
    <citation type="submission" date="2020-12" db="UniProtKB">
        <authorList>
            <consortium name="EnsemblPlants"/>
        </authorList>
    </citation>
    <scope>IDENTIFICATION</scope>
</reference>
<dbReference type="Gramene" id="Pp3c19_5540V3.2">
    <property type="protein sequence ID" value="Pp3c19_5540V3.2"/>
    <property type="gene ID" value="Pp3c19_5540"/>
</dbReference>